<evidence type="ECO:0000313" key="1">
    <source>
        <dbReference type="EMBL" id="KKM61686.1"/>
    </source>
</evidence>
<gene>
    <name evidence="1" type="ORF">LCGC14_1529310</name>
</gene>
<organism evidence="1">
    <name type="scientific">marine sediment metagenome</name>
    <dbReference type="NCBI Taxonomy" id="412755"/>
    <lineage>
        <taxon>unclassified sequences</taxon>
        <taxon>metagenomes</taxon>
        <taxon>ecological metagenomes</taxon>
    </lineage>
</organism>
<sequence length="60" mass="7524">MSNKKREKEKEKQGWEKEKLEWDWVQEELEQLWERYGKKFEHPIQAKSNLHYMLSNCLEV</sequence>
<accession>A0A0F9JH45</accession>
<dbReference type="EMBL" id="LAZR01011436">
    <property type="protein sequence ID" value="KKM61686.1"/>
    <property type="molecule type" value="Genomic_DNA"/>
</dbReference>
<dbReference type="AlphaFoldDB" id="A0A0F9JH45"/>
<comment type="caution">
    <text evidence="1">The sequence shown here is derived from an EMBL/GenBank/DDBJ whole genome shotgun (WGS) entry which is preliminary data.</text>
</comment>
<protein>
    <submittedName>
        <fullName evidence="1">Uncharacterized protein</fullName>
    </submittedName>
</protein>
<name>A0A0F9JH45_9ZZZZ</name>
<reference evidence="1" key="1">
    <citation type="journal article" date="2015" name="Nature">
        <title>Complex archaea that bridge the gap between prokaryotes and eukaryotes.</title>
        <authorList>
            <person name="Spang A."/>
            <person name="Saw J.H."/>
            <person name="Jorgensen S.L."/>
            <person name="Zaremba-Niedzwiedzka K."/>
            <person name="Martijn J."/>
            <person name="Lind A.E."/>
            <person name="van Eijk R."/>
            <person name="Schleper C."/>
            <person name="Guy L."/>
            <person name="Ettema T.J."/>
        </authorList>
    </citation>
    <scope>NUCLEOTIDE SEQUENCE</scope>
</reference>
<proteinExistence type="predicted"/>